<dbReference type="InterPro" id="IPR032675">
    <property type="entry name" value="LRR_dom_sf"/>
</dbReference>
<evidence type="ECO:0000256" key="1">
    <source>
        <dbReference type="ARBA" id="ARBA00022614"/>
    </source>
</evidence>
<keyword evidence="6" id="KW-1185">Reference proteome</keyword>
<gene>
    <name evidence="5" type="ORF">ACHHYP_00413</name>
</gene>
<keyword evidence="1" id="KW-0433">Leucine-rich repeat</keyword>
<feature type="region of interest" description="Disordered" evidence="4">
    <location>
        <begin position="442"/>
        <end position="564"/>
    </location>
</feature>
<dbReference type="SUPFAM" id="SSF52058">
    <property type="entry name" value="L domain-like"/>
    <property type="match status" value="1"/>
</dbReference>
<keyword evidence="2" id="KW-0677">Repeat</keyword>
<keyword evidence="3" id="KW-0175">Coiled coil</keyword>
<dbReference type="GO" id="GO:0005737">
    <property type="term" value="C:cytoplasm"/>
    <property type="evidence" value="ECO:0007669"/>
    <property type="project" value="TreeGrafter"/>
</dbReference>
<name>A0A1V9ZV47_ACHHY</name>
<dbReference type="Pfam" id="PF14580">
    <property type="entry name" value="LRR_9"/>
    <property type="match status" value="1"/>
</dbReference>
<sequence length="1425" mass="161105">MEGPKRRKPRAVTLMDVLKAHGMRVVEGTKLNMVNKGIETIGVIVASVARSTTCAYLSQNNLSSLAGIEQLANLKMLSLGSNTVGDFDDVARLGVLPHLRTLYLVGNPVCDAPNYRARVLALLPQLAVLDTTDVSAKERQLAPFLAAQDANLRRLVHENHADITRLEWIVQRIPLHREFFELLWGSAPLPPLDKVAVNVELLLRLWKQHQDPWPDHAAVELRLRRVVARAYERLLQHPIRKAKALLQKFGPAAQDRLKALATPTTPSWEEAYASVIALQQNTIAKLRGLCERNRRELVDAMKGLLVKDARRRPIAAPREPEERASPPEAEAKPAGGRRDDVRCGDFPNMTLGEAVSRFEFRHLDAAPASKRPPSPRRKASSRDRGIEDDAIAEREAMMRLQMQLLQQSLQERDAREAGEQRERALQMQLLEYEHQIRRLAPVRREDNAASPEAVARFAPEPVNSSDDEEPAPPLAETALNAPTHARGRVPRAVTSATLGANGKPLERLGQRRPTDTPPSTDVSGASVEAVALSSRVVDSRSSSWQHRHSYRSPLRNAGKDNSGAFPRDSCYSSTRQETFCIPTCASPRRSRAPSDCDAKCWQEAPKMLLSEIPSAAPQLVPRHMLRRPEPTAYASRSDSVGGLAAHHEAPHLWLVRLRRLVGRWRSHCALRRRVAAQGDRALRHRAARLLDAWRLHTGHCAQVRALQQRRLGHLVACCFERWTNAGRFGTIAKYAAERRIHARLCRILRRWRSFARQAATLSRAAVNRLLHINGRQLRTAFGAWRHVVIVVQLHRRHRRHVQRSHDRLLASKCLQLWYSYTQSRLQPRRDKERSATSTLSRRVLRQAWAAWKRLQHAAIYAASARRRRAWRCWQRFHQARLEVAHLALKTTRFRLRKLVTRWVDATAAQRAQSRAATVAGRFATTHAIKRAWRGWTVYATRRQAFVRGALKALKHHRAKLLRRLWAGWAAAAALNLRQRRAHKQVTLRKVLFALRHAVFIARERRRQVHNQAKLVARQNSRLVDGAWQRWRRFAVVRRRTHGCIGLLRLLRAQTQRARCWARWSARHASVRSAQMAQLEAATREADAAVVVAECREEALEAAQAAMTADLARLEDEGRAKDRRVADLLQLCDAKDAAVAQLQAEAAGARDEVAQLEQRLRLQAAAHAREAAEMDVAVSSHVQDVERLQRMLLDVKTELLATQKHVQREKEAAARLAEQVGVSQRRIAELESAVEVAKAEARTADDRLATERAERHDAAVRCQAYEARLAQTCRDIHTREEDMDQELARAQAAAFDSDQRRQASDARNAELLQLLQEKNAQTAALTATVEALRTAEARRMGDLLNDVQASMAQPARRSPRSNQAEHELHRLDVHARSVHDDIRSLQDKLLQRLHQAPLHANAPRAPTPPRPKRKLKPKAAAVAKKS</sequence>
<evidence type="ECO:0000313" key="6">
    <source>
        <dbReference type="Proteomes" id="UP000243579"/>
    </source>
</evidence>
<feature type="compositionally biased region" description="Basic and acidic residues" evidence="4">
    <location>
        <begin position="504"/>
        <end position="514"/>
    </location>
</feature>
<feature type="compositionally biased region" description="Basic and acidic residues" evidence="4">
    <location>
        <begin position="318"/>
        <end position="343"/>
    </location>
</feature>
<dbReference type="Gene3D" id="3.80.10.10">
    <property type="entry name" value="Ribonuclease Inhibitor"/>
    <property type="match status" value="1"/>
</dbReference>
<proteinExistence type="predicted"/>
<feature type="region of interest" description="Disordered" evidence="4">
    <location>
        <begin position="1391"/>
        <end position="1425"/>
    </location>
</feature>
<feature type="coiled-coil region" evidence="3">
    <location>
        <begin position="1096"/>
        <end position="1165"/>
    </location>
</feature>
<feature type="compositionally biased region" description="Low complexity" evidence="4">
    <location>
        <begin position="533"/>
        <end position="543"/>
    </location>
</feature>
<evidence type="ECO:0000256" key="2">
    <source>
        <dbReference type="ARBA" id="ARBA00022737"/>
    </source>
</evidence>
<comment type="caution">
    <text evidence="5">The sequence shown here is derived from an EMBL/GenBank/DDBJ whole genome shotgun (WGS) entry which is preliminary data.</text>
</comment>
<dbReference type="EMBL" id="JNBR01000003">
    <property type="protein sequence ID" value="OQS01670.1"/>
    <property type="molecule type" value="Genomic_DNA"/>
</dbReference>
<protein>
    <recommendedName>
        <fullName evidence="7">U2A'/phosphoprotein 32 family A C-terminal domain-containing protein</fullName>
    </recommendedName>
</protein>
<accession>A0A1V9ZV47</accession>
<feature type="coiled-coil region" evidence="3">
    <location>
        <begin position="1226"/>
        <end position="1253"/>
    </location>
</feature>
<evidence type="ECO:0008006" key="7">
    <source>
        <dbReference type="Google" id="ProtNLM"/>
    </source>
</evidence>
<feature type="region of interest" description="Disordered" evidence="4">
    <location>
        <begin position="364"/>
        <end position="387"/>
    </location>
</feature>
<evidence type="ECO:0000313" key="5">
    <source>
        <dbReference type="EMBL" id="OQS01670.1"/>
    </source>
</evidence>
<reference evidence="5 6" key="1">
    <citation type="journal article" date="2014" name="Genome Biol. Evol.">
        <title>The secreted proteins of Achlya hypogyna and Thraustotheca clavata identify the ancestral oomycete secretome and reveal gene acquisitions by horizontal gene transfer.</title>
        <authorList>
            <person name="Misner I."/>
            <person name="Blouin N."/>
            <person name="Leonard G."/>
            <person name="Richards T.A."/>
            <person name="Lane C.E."/>
        </authorList>
    </citation>
    <scope>NUCLEOTIDE SEQUENCE [LARGE SCALE GENOMIC DNA]</scope>
    <source>
        <strain evidence="5 6">ATCC 48635</strain>
    </source>
</reference>
<feature type="region of interest" description="Disordered" evidence="4">
    <location>
        <begin position="309"/>
        <end position="345"/>
    </location>
</feature>
<dbReference type="PANTHER" id="PTHR15454">
    <property type="entry name" value="NISCHARIN RELATED"/>
    <property type="match status" value="1"/>
</dbReference>
<feature type="region of interest" description="Disordered" evidence="4">
    <location>
        <begin position="1349"/>
        <end position="1371"/>
    </location>
</feature>
<dbReference type="OrthoDB" id="676979at2759"/>
<evidence type="ECO:0000256" key="3">
    <source>
        <dbReference type="SAM" id="Coils"/>
    </source>
</evidence>
<evidence type="ECO:0000256" key="4">
    <source>
        <dbReference type="SAM" id="MobiDB-lite"/>
    </source>
</evidence>
<dbReference type="PANTHER" id="PTHR15454:SF56">
    <property type="entry name" value="PROTEIN PHOSPHATASE 1 REGULATORY SUBUNIT 7-RELATED"/>
    <property type="match status" value="1"/>
</dbReference>
<dbReference type="Proteomes" id="UP000243579">
    <property type="component" value="Unassembled WGS sequence"/>
</dbReference>
<feature type="compositionally biased region" description="Basic and acidic residues" evidence="4">
    <location>
        <begin position="1362"/>
        <end position="1371"/>
    </location>
</feature>
<organism evidence="5 6">
    <name type="scientific">Achlya hypogyna</name>
    <name type="common">Oomycete</name>
    <name type="synonym">Protoachlya hypogyna</name>
    <dbReference type="NCBI Taxonomy" id="1202772"/>
    <lineage>
        <taxon>Eukaryota</taxon>
        <taxon>Sar</taxon>
        <taxon>Stramenopiles</taxon>
        <taxon>Oomycota</taxon>
        <taxon>Saprolegniomycetes</taxon>
        <taxon>Saprolegniales</taxon>
        <taxon>Achlyaceae</taxon>
        <taxon>Achlya</taxon>
    </lineage>
</organism>